<dbReference type="EMBL" id="LJJC01000015">
    <property type="protein sequence ID" value="KQL50701.1"/>
    <property type="molecule type" value="Genomic_DNA"/>
</dbReference>
<keyword evidence="2" id="KW-1185">Reference proteome</keyword>
<comment type="caution">
    <text evidence="1">The sequence shown here is derived from an EMBL/GenBank/DDBJ whole genome shotgun (WGS) entry which is preliminary data.</text>
</comment>
<accession>A0A0Q3WPK7</accession>
<gene>
    <name evidence="1" type="ORF">AN964_24035</name>
</gene>
<protein>
    <submittedName>
        <fullName evidence="1">Uncharacterized protein</fullName>
    </submittedName>
</protein>
<sequence>MEKKVAAFICAQVDDCMMNNQTSYDIVKMNIVNGTINGFHQWTNGKPIIAGYHFSKPEESGYYLLFIDWHRNNRYYLVIYPQNKSTTLAEMQNIIEQDDGKEVITWKYNPLKRDGKNQERKAYFKQLFGSTHIHIPIPTSRYEVETFFDQLISLCQKRIKADRIVDVFKE</sequence>
<dbReference type="AlphaFoldDB" id="A0A0Q3WPK7"/>
<dbReference type="OrthoDB" id="2590330at2"/>
<dbReference type="PATRIC" id="fig|157838.3.peg.5290"/>
<proteinExistence type="predicted"/>
<evidence type="ECO:0000313" key="2">
    <source>
        <dbReference type="Proteomes" id="UP000051888"/>
    </source>
</evidence>
<reference evidence="1 2" key="1">
    <citation type="submission" date="2015-09" db="EMBL/GenBank/DDBJ databases">
        <title>Genome sequencing project for genomic taxonomy and phylogenomics of Bacillus-like bacteria.</title>
        <authorList>
            <person name="Liu B."/>
            <person name="Wang J."/>
            <person name="Zhu Y."/>
            <person name="Liu G."/>
            <person name="Chen Q."/>
            <person name="Chen Z."/>
            <person name="Lan J."/>
            <person name="Che J."/>
            <person name="Ge C."/>
            <person name="Shi H."/>
            <person name="Pan Z."/>
            <person name="Liu X."/>
        </authorList>
    </citation>
    <scope>NUCLEOTIDE SEQUENCE [LARGE SCALE GENOMIC DNA]</scope>
    <source>
        <strain evidence="1 2">LMG 18435</strain>
    </source>
</reference>
<evidence type="ECO:0000313" key="1">
    <source>
        <dbReference type="EMBL" id="KQL50701.1"/>
    </source>
</evidence>
<name>A0A0Q3WPK7_9BACI</name>
<dbReference type="RefSeq" id="WP_055742306.1">
    <property type="nucleotide sequence ID" value="NZ_JAAIWL010000002.1"/>
</dbReference>
<dbReference type="Proteomes" id="UP000051888">
    <property type="component" value="Unassembled WGS sequence"/>
</dbReference>
<organism evidence="1 2">
    <name type="scientific">Heyndrickxia shackletonii</name>
    <dbReference type="NCBI Taxonomy" id="157838"/>
    <lineage>
        <taxon>Bacteria</taxon>
        <taxon>Bacillati</taxon>
        <taxon>Bacillota</taxon>
        <taxon>Bacilli</taxon>
        <taxon>Bacillales</taxon>
        <taxon>Bacillaceae</taxon>
        <taxon>Heyndrickxia</taxon>
    </lineage>
</organism>